<evidence type="ECO:0000256" key="1">
    <source>
        <dbReference type="SAM" id="Phobius"/>
    </source>
</evidence>
<gene>
    <name evidence="3" type="ORF">MNBD_BACTEROID03-2821</name>
</gene>
<keyword evidence="1" id="KW-0812">Transmembrane</keyword>
<reference evidence="3" key="1">
    <citation type="submission" date="2018-06" db="EMBL/GenBank/DDBJ databases">
        <authorList>
            <person name="Zhirakovskaya E."/>
        </authorList>
    </citation>
    <scope>NUCLEOTIDE SEQUENCE</scope>
</reference>
<name>A0A3B0TV70_9ZZZZ</name>
<dbReference type="Pfam" id="PF20584">
    <property type="entry name" value="DUF6787"/>
    <property type="match status" value="1"/>
</dbReference>
<dbReference type="EMBL" id="UOEL01000143">
    <property type="protein sequence ID" value="VAW17297.1"/>
    <property type="molecule type" value="Genomic_DNA"/>
</dbReference>
<dbReference type="AlphaFoldDB" id="A0A3B0TV70"/>
<dbReference type="InterPro" id="IPR046714">
    <property type="entry name" value="DUF6787"/>
</dbReference>
<keyword evidence="1" id="KW-0472">Membrane</keyword>
<keyword evidence="1" id="KW-1133">Transmembrane helix</keyword>
<accession>A0A3B0TV70</accession>
<proteinExistence type="predicted"/>
<evidence type="ECO:0000259" key="2">
    <source>
        <dbReference type="Pfam" id="PF20584"/>
    </source>
</evidence>
<evidence type="ECO:0000313" key="3">
    <source>
        <dbReference type="EMBL" id="VAW17297.1"/>
    </source>
</evidence>
<organism evidence="3">
    <name type="scientific">hydrothermal vent metagenome</name>
    <dbReference type="NCBI Taxonomy" id="652676"/>
    <lineage>
        <taxon>unclassified sequences</taxon>
        <taxon>metagenomes</taxon>
        <taxon>ecological metagenomes</taxon>
    </lineage>
</organism>
<feature type="domain" description="DUF6787" evidence="2">
    <location>
        <begin position="18"/>
        <end position="102"/>
    </location>
</feature>
<feature type="transmembrane region" description="Helical" evidence="1">
    <location>
        <begin position="57"/>
        <end position="82"/>
    </location>
</feature>
<sequence>MKKLRERWGIDSNFGVFIIIIVFSVTGSTSVKVAHPILDFLGFTRDNFADDWYFSLFYWTVRILIIFPVYQVLLVIFGWLFGQFKFFWGFEKKMLGRLGLGFLFKES</sequence>
<protein>
    <recommendedName>
        <fullName evidence="2">DUF6787 domain-containing protein</fullName>
    </recommendedName>
</protein>
<feature type="transmembrane region" description="Helical" evidence="1">
    <location>
        <begin position="12"/>
        <end position="37"/>
    </location>
</feature>